<evidence type="ECO:0000259" key="9">
    <source>
        <dbReference type="PROSITE" id="PS50112"/>
    </source>
</evidence>
<dbReference type="SUPFAM" id="SSF47384">
    <property type="entry name" value="Homodimeric domain of signal transducing histidine kinase"/>
    <property type="match status" value="1"/>
</dbReference>
<dbReference type="InterPro" id="IPR004358">
    <property type="entry name" value="Sig_transdc_His_kin-like_C"/>
</dbReference>
<dbReference type="PROSITE" id="PS50109">
    <property type="entry name" value="HIS_KIN"/>
    <property type="match status" value="1"/>
</dbReference>
<feature type="domain" description="Histidine kinase" evidence="8">
    <location>
        <begin position="286"/>
        <end position="497"/>
    </location>
</feature>
<dbReference type="FunFam" id="3.30.565.10:FF:000006">
    <property type="entry name" value="Sensor histidine kinase WalK"/>
    <property type="match status" value="1"/>
</dbReference>
<protein>
    <recommendedName>
        <fullName evidence="2">histidine kinase</fullName>
        <ecNumber evidence="2">2.7.13.3</ecNumber>
    </recommendedName>
</protein>
<dbReference type="InterPro" id="IPR013767">
    <property type="entry name" value="PAS_fold"/>
</dbReference>
<feature type="domain" description="PAC" evidence="10">
    <location>
        <begin position="92"/>
        <end position="146"/>
    </location>
</feature>
<feature type="domain" description="PAS" evidence="9">
    <location>
        <begin position="21"/>
        <end position="90"/>
    </location>
</feature>
<evidence type="ECO:0000259" key="8">
    <source>
        <dbReference type="PROSITE" id="PS50109"/>
    </source>
</evidence>
<keyword evidence="7" id="KW-0472">Membrane</keyword>
<comment type="catalytic activity">
    <reaction evidence="1">
        <text>ATP + protein L-histidine = ADP + protein N-phospho-L-histidine.</text>
        <dbReference type="EC" id="2.7.13.3"/>
    </reaction>
</comment>
<dbReference type="Pfam" id="PF00989">
    <property type="entry name" value="PAS"/>
    <property type="match status" value="2"/>
</dbReference>
<evidence type="ECO:0000259" key="10">
    <source>
        <dbReference type="PROSITE" id="PS50113"/>
    </source>
</evidence>
<dbReference type="GO" id="GO:0000155">
    <property type="term" value="F:phosphorelay sensor kinase activity"/>
    <property type="evidence" value="ECO:0007669"/>
    <property type="project" value="InterPro"/>
</dbReference>
<keyword evidence="12" id="KW-1185">Reference proteome</keyword>
<keyword evidence="4" id="KW-0808">Transferase</keyword>
<organism evidence="11 12">
    <name type="scientific">Taibaiella lutea</name>
    <dbReference type="NCBI Taxonomy" id="2608001"/>
    <lineage>
        <taxon>Bacteria</taxon>
        <taxon>Pseudomonadati</taxon>
        <taxon>Bacteroidota</taxon>
        <taxon>Chitinophagia</taxon>
        <taxon>Chitinophagales</taxon>
        <taxon>Chitinophagaceae</taxon>
        <taxon>Taibaiella</taxon>
    </lineage>
</organism>
<dbReference type="SUPFAM" id="SSF55785">
    <property type="entry name" value="PYP-like sensor domain (PAS domain)"/>
    <property type="match status" value="2"/>
</dbReference>
<dbReference type="GO" id="GO:0009927">
    <property type="term" value="F:histidine phosphotransfer kinase activity"/>
    <property type="evidence" value="ECO:0007669"/>
    <property type="project" value="TreeGrafter"/>
</dbReference>
<dbReference type="PRINTS" id="PR00344">
    <property type="entry name" value="BCTRLSENSOR"/>
</dbReference>
<feature type="domain" description="PAC" evidence="10">
    <location>
        <begin position="214"/>
        <end position="268"/>
    </location>
</feature>
<feature type="domain" description="PAS" evidence="9">
    <location>
        <begin position="143"/>
        <end position="213"/>
    </location>
</feature>
<dbReference type="AlphaFoldDB" id="A0A5M6CLS7"/>
<dbReference type="RefSeq" id="WP_150030751.1">
    <property type="nucleotide sequence ID" value="NZ_VWSH01000001.1"/>
</dbReference>
<dbReference type="SMART" id="SM00387">
    <property type="entry name" value="HATPase_c"/>
    <property type="match status" value="1"/>
</dbReference>
<keyword evidence="3" id="KW-0597">Phosphoprotein</keyword>
<dbReference type="Gene3D" id="3.30.450.20">
    <property type="entry name" value="PAS domain"/>
    <property type="match status" value="2"/>
</dbReference>
<dbReference type="PANTHER" id="PTHR43047:SF72">
    <property type="entry name" value="OSMOSENSING HISTIDINE PROTEIN KINASE SLN1"/>
    <property type="match status" value="1"/>
</dbReference>
<dbReference type="InterPro" id="IPR001610">
    <property type="entry name" value="PAC"/>
</dbReference>
<dbReference type="InterPro" id="IPR035965">
    <property type="entry name" value="PAS-like_dom_sf"/>
</dbReference>
<reference evidence="11 12" key="1">
    <citation type="submission" date="2019-09" db="EMBL/GenBank/DDBJ databases">
        <title>Genome sequence and assembly of Taibaiella sp.</title>
        <authorList>
            <person name="Chhetri G."/>
        </authorList>
    </citation>
    <scope>NUCLEOTIDE SEQUENCE [LARGE SCALE GENOMIC DNA]</scope>
    <source>
        <strain evidence="11 12">KVB11</strain>
    </source>
</reference>
<dbReference type="Proteomes" id="UP000323632">
    <property type="component" value="Unassembled WGS sequence"/>
</dbReference>
<dbReference type="InterPro" id="IPR003594">
    <property type="entry name" value="HATPase_dom"/>
</dbReference>
<dbReference type="FunFam" id="1.10.287.130:FF:000001">
    <property type="entry name" value="Two-component sensor histidine kinase"/>
    <property type="match status" value="1"/>
</dbReference>
<gene>
    <name evidence="11" type="ORF">F0919_00470</name>
</gene>
<dbReference type="SMART" id="SM00388">
    <property type="entry name" value="HisKA"/>
    <property type="match status" value="1"/>
</dbReference>
<accession>A0A5M6CLS7</accession>
<proteinExistence type="predicted"/>
<keyword evidence="6" id="KW-0902">Two-component regulatory system</keyword>
<sequence length="497" mass="54911">MKNDAGSIQAKTEDLSPAEEKQAMLSAIVATSDDAIISKTLKGIITSWNPAAERLFGYPEKEAVGKHISLIIPPDRIGEEEMIINGISRGERISHFETIRMARDGRMIPISVSISPILSNKGLIIGASKIVRDLTDRIKAVEKEGVLAAIINTSDDAILSKTLEGIITSWNPAAVKMFGYTETEAVGQHISLIIPSDRIEEEAYIINEVSKGNKIDHFQTLRRAKNGMLIPISLSVSPIVDDRGKIIGASKIARDISAEQALQQETERLYGQLKKLNAQKDEFIGLASHELKTPLTSINGYLQILAQQITEGRNKMFVLKCLQQVTRLSSLVEDLLDVSRIEAGKLRFANEDFNICEVVADAVDLISHANDSYRVTLHSSVGEYKIKGDAHRIEQVLVNLLTNAIRYSPGTNHIEVYLDLETDKVKIGIKDFGIGIAKGDLDSIFSRYYRVDDNNIQAAGLGIGLYLCYEIVTRHKGNIWVESIHGKGSTFWFTLPC</sequence>
<dbReference type="NCBIfam" id="TIGR00229">
    <property type="entry name" value="sensory_box"/>
    <property type="match status" value="2"/>
</dbReference>
<dbReference type="SMART" id="SM00091">
    <property type="entry name" value="PAS"/>
    <property type="match status" value="2"/>
</dbReference>
<dbReference type="EC" id="2.7.13.3" evidence="2"/>
<evidence type="ECO:0000256" key="3">
    <source>
        <dbReference type="ARBA" id="ARBA00022553"/>
    </source>
</evidence>
<dbReference type="Gene3D" id="3.30.565.10">
    <property type="entry name" value="Histidine kinase-like ATPase, C-terminal domain"/>
    <property type="match status" value="1"/>
</dbReference>
<dbReference type="Pfam" id="PF00512">
    <property type="entry name" value="HisKA"/>
    <property type="match status" value="1"/>
</dbReference>
<dbReference type="SMART" id="SM00086">
    <property type="entry name" value="PAC"/>
    <property type="match status" value="2"/>
</dbReference>
<dbReference type="InterPro" id="IPR000700">
    <property type="entry name" value="PAS-assoc_C"/>
</dbReference>
<keyword evidence="5" id="KW-0418">Kinase</keyword>
<evidence type="ECO:0000256" key="4">
    <source>
        <dbReference type="ARBA" id="ARBA00022679"/>
    </source>
</evidence>
<dbReference type="InterPro" id="IPR036890">
    <property type="entry name" value="HATPase_C_sf"/>
</dbReference>
<evidence type="ECO:0000256" key="7">
    <source>
        <dbReference type="ARBA" id="ARBA00023136"/>
    </source>
</evidence>
<dbReference type="PROSITE" id="PS50113">
    <property type="entry name" value="PAC"/>
    <property type="match status" value="2"/>
</dbReference>
<dbReference type="GO" id="GO:0005886">
    <property type="term" value="C:plasma membrane"/>
    <property type="evidence" value="ECO:0007669"/>
    <property type="project" value="TreeGrafter"/>
</dbReference>
<evidence type="ECO:0000313" key="12">
    <source>
        <dbReference type="Proteomes" id="UP000323632"/>
    </source>
</evidence>
<dbReference type="InterPro" id="IPR005467">
    <property type="entry name" value="His_kinase_dom"/>
</dbReference>
<evidence type="ECO:0000256" key="6">
    <source>
        <dbReference type="ARBA" id="ARBA00023012"/>
    </source>
</evidence>
<dbReference type="GO" id="GO:0006355">
    <property type="term" value="P:regulation of DNA-templated transcription"/>
    <property type="evidence" value="ECO:0007669"/>
    <property type="project" value="InterPro"/>
</dbReference>
<dbReference type="PANTHER" id="PTHR43047">
    <property type="entry name" value="TWO-COMPONENT HISTIDINE PROTEIN KINASE"/>
    <property type="match status" value="1"/>
</dbReference>
<evidence type="ECO:0000256" key="1">
    <source>
        <dbReference type="ARBA" id="ARBA00000085"/>
    </source>
</evidence>
<dbReference type="InterPro" id="IPR003661">
    <property type="entry name" value="HisK_dim/P_dom"/>
</dbReference>
<dbReference type="Gene3D" id="1.10.287.130">
    <property type="match status" value="1"/>
</dbReference>
<evidence type="ECO:0000256" key="5">
    <source>
        <dbReference type="ARBA" id="ARBA00022777"/>
    </source>
</evidence>
<dbReference type="InterPro" id="IPR036097">
    <property type="entry name" value="HisK_dim/P_sf"/>
</dbReference>
<comment type="caution">
    <text evidence="11">The sequence shown here is derived from an EMBL/GenBank/DDBJ whole genome shotgun (WGS) entry which is preliminary data.</text>
</comment>
<evidence type="ECO:0000256" key="2">
    <source>
        <dbReference type="ARBA" id="ARBA00012438"/>
    </source>
</evidence>
<dbReference type="SUPFAM" id="SSF55874">
    <property type="entry name" value="ATPase domain of HSP90 chaperone/DNA topoisomerase II/histidine kinase"/>
    <property type="match status" value="1"/>
</dbReference>
<name>A0A5M6CLS7_9BACT</name>
<dbReference type="InterPro" id="IPR000014">
    <property type="entry name" value="PAS"/>
</dbReference>
<dbReference type="Pfam" id="PF02518">
    <property type="entry name" value="HATPase_c"/>
    <property type="match status" value="1"/>
</dbReference>
<dbReference type="CDD" id="cd00130">
    <property type="entry name" value="PAS"/>
    <property type="match status" value="2"/>
</dbReference>
<dbReference type="PROSITE" id="PS50112">
    <property type="entry name" value="PAS"/>
    <property type="match status" value="2"/>
</dbReference>
<evidence type="ECO:0000313" key="11">
    <source>
        <dbReference type="EMBL" id="KAA5536178.1"/>
    </source>
</evidence>
<dbReference type="EMBL" id="VWSH01000001">
    <property type="protein sequence ID" value="KAA5536178.1"/>
    <property type="molecule type" value="Genomic_DNA"/>
</dbReference>
<dbReference type="CDD" id="cd00082">
    <property type="entry name" value="HisKA"/>
    <property type="match status" value="1"/>
</dbReference>